<dbReference type="EMBL" id="JAATHJ010000013">
    <property type="protein sequence ID" value="NJP37905.1"/>
    <property type="molecule type" value="Genomic_DNA"/>
</dbReference>
<proteinExistence type="predicted"/>
<dbReference type="AlphaFoldDB" id="A0A969PQW5"/>
<evidence type="ECO:0000313" key="2">
    <source>
        <dbReference type="Proteomes" id="UP000752012"/>
    </source>
</evidence>
<sequence length="67" mass="7702">MDECNACNEKFEWDDRLIIVEDKYYHKDCVTLYATGYVAFLDDDPLGETENDDGQDAYEIIDGLLGD</sequence>
<organism evidence="1 2">
    <name type="scientific">Alkalicoccus luteus</name>
    <dbReference type="NCBI Taxonomy" id="1237094"/>
    <lineage>
        <taxon>Bacteria</taxon>
        <taxon>Bacillati</taxon>
        <taxon>Bacillota</taxon>
        <taxon>Bacilli</taxon>
        <taxon>Bacillales</taxon>
        <taxon>Bacillaceae</taxon>
        <taxon>Alkalicoccus</taxon>
    </lineage>
</organism>
<keyword evidence="2" id="KW-1185">Reference proteome</keyword>
<comment type="caution">
    <text evidence="1">The sequence shown here is derived from an EMBL/GenBank/DDBJ whole genome shotgun (WGS) entry which is preliminary data.</text>
</comment>
<dbReference type="RefSeq" id="WP_168006872.1">
    <property type="nucleotide sequence ID" value="NZ_JAATHJ010000013.1"/>
</dbReference>
<gene>
    <name evidence="1" type="ORF">HCN83_09935</name>
</gene>
<protein>
    <submittedName>
        <fullName evidence="1">Uncharacterized protein</fullName>
    </submittedName>
</protein>
<name>A0A969PQW5_9BACI</name>
<reference evidence="1 2" key="1">
    <citation type="submission" date="2020-03" db="EMBL/GenBank/DDBJ databases">
        <title>Assessment of the enzymatic potential of alkaline-tolerant lipase obtained from Bacillus luteus H11 (technogenic soil) for the bioremediation of saline soils contaminated with petroleum substances.</title>
        <authorList>
            <person name="Kalwasinska A."/>
        </authorList>
    </citation>
    <scope>NUCLEOTIDE SEQUENCE [LARGE SCALE GENOMIC DNA]</scope>
    <source>
        <strain evidence="1 2">H11</strain>
    </source>
</reference>
<dbReference type="Proteomes" id="UP000752012">
    <property type="component" value="Unassembled WGS sequence"/>
</dbReference>
<accession>A0A969PQW5</accession>
<evidence type="ECO:0000313" key="1">
    <source>
        <dbReference type="EMBL" id="NJP37905.1"/>
    </source>
</evidence>